<sequence>MAMWIKRYSLSGLSSVLVACRDSDACCIEIFKVKDRQPIVFVASGTATLESY</sequence>
<reference evidence="2" key="1">
    <citation type="submission" date="2017-02" db="UniProtKB">
        <authorList>
            <consortium name="WormBaseParasite"/>
        </authorList>
    </citation>
    <scope>IDENTIFICATION</scope>
</reference>
<protein>
    <submittedName>
        <fullName evidence="2">DUF4242 domain-containing protein</fullName>
    </submittedName>
</protein>
<organism evidence="1 2">
    <name type="scientific">Ascaris lumbricoides</name>
    <name type="common">Giant roundworm</name>
    <dbReference type="NCBI Taxonomy" id="6252"/>
    <lineage>
        <taxon>Eukaryota</taxon>
        <taxon>Metazoa</taxon>
        <taxon>Ecdysozoa</taxon>
        <taxon>Nematoda</taxon>
        <taxon>Chromadorea</taxon>
        <taxon>Rhabditida</taxon>
        <taxon>Spirurina</taxon>
        <taxon>Ascaridomorpha</taxon>
        <taxon>Ascaridoidea</taxon>
        <taxon>Ascarididae</taxon>
        <taxon>Ascaris</taxon>
    </lineage>
</organism>
<evidence type="ECO:0000313" key="1">
    <source>
        <dbReference type="Proteomes" id="UP000036681"/>
    </source>
</evidence>
<proteinExistence type="predicted"/>
<keyword evidence="1" id="KW-1185">Reference proteome</keyword>
<name>A0A0M3HI77_ASCLU</name>
<evidence type="ECO:0000313" key="2">
    <source>
        <dbReference type="WBParaSite" id="ALUE_0000122201-mRNA-1"/>
    </source>
</evidence>
<dbReference type="WBParaSite" id="ALUE_0000122201-mRNA-1">
    <property type="protein sequence ID" value="ALUE_0000122201-mRNA-1"/>
    <property type="gene ID" value="ALUE_0000122201"/>
</dbReference>
<dbReference type="Proteomes" id="UP000036681">
    <property type="component" value="Unplaced"/>
</dbReference>
<accession>A0A0M3HI77</accession>
<dbReference type="PROSITE" id="PS51257">
    <property type="entry name" value="PROKAR_LIPOPROTEIN"/>
    <property type="match status" value="1"/>
</dbReference>
<dbReference type="AlphaFoldDB" id="A0A0M3HI77"/>